<dbReference type="InterPro" id="IPR001789">
    <property type="entry name" value="Sig_transdc_resp-reg_receiver"/>
</dbReference>
<dbReference type="Gene3D" id="3.40.50.2300">
    <property type="match status" value="1"/>
</dbReference>
<keyword evidence="1 3" id="KW-0597">Phosphoprotein</keyword>
<dbReference type="GO" id="GO:0004672">
    <property type="term" value="F:protein kinase activity"/>
    <property type="evidence" value="ECO:0007669"/>
    <property type="project" value="UniProtKB-ARBA"/>
</dbReference>
<protein>
    <submittedName>
        <fullName evidence="5">Hpt domain-containing protein</fullName>
    </submittedName>
</protein>
<reference evidence="5 6" key="1">
    <citation type="submission" date="2016-10" db="EMBL/GenBank/DDBJ databases">
        <authorList>
            <person name="de Groot N.N."/>
        </authorList>
    </citation>
    <scope>NUCLEOTIDE SEQUENCE [LARGE SCALE GENOMIC DNA]</scope>
    <source>
        <strain evidence="5 6">R-24608</strain>
    </source>
</reference>
<dbReference type="Pfam" id="PF01627">
    <property type="entry name" value="Hpt"/>
    <property type="match status" value="1"/>
</dbReference>
<keyword evidence="2" id="KW-0902">Two-component regulatory system</keyword>
<feature type="modified residue" description="4-aspartylphosphate" evidence="3">
    <location>
        <position position="54"/>
    </location>
</feature>
<evidence type="ECO:0000313" key="5">
    <source>
        <dbReference type="EMBL" id="SFU94428.1"/>
    </source>
</evidence>
<dbReference type="RefSeq" id="WP_074930401.1">
    <property type="nucleotide sequence ID" value="NZ_CYIG01000047.1"/>
</dbReference>
<dbReference type="PROSITE" id="PS50110">
    <property type="entry name" value="RESPONSE_REGULATORY"/>
    <property type="match status" value="1"/>
</dbReference>
<feature type="domain" description="Response regulatory" evidence="4">
    <location>
        <begin position="5"/>
        <end position="121"/>
    </location>
</feature>
<dbReference type="SUPFAM" id="SSF47226">
    <property type="entry name" value="Histidine-containing phosphotransfer domain, HPT domain"/>
    <property type="match status" value="1"/>
</dbReference>
<evidence type="ECO:0000313" key="6">
    <source>
        <dbReference type="Proteomes" id="UP000183656"/>
    </source>
</evidence>
<evidence type="ECO:0000256" key="1">
    <source>
        <dbReference type="ARBA" id="ARBA00022553"/>
    </source>
</evidence>
<dbReference type="EMBL" id="FPBX01000043">
    <property type="protein sequence ID" value="SFU94428.1"/>
    <property type="molecule type" value="Genomic_DNA"/>
</dbReference>
<dbReference type="InterPro" id="IPR050595">
    <property type="entry name" value="Bact_response_regulator"/>
</dbReference>
<dbReference type="SMART" id="SM00448">
    <property type="entry name" value="REC"/>
    <property type="match status" value="1"/>
</dbReference>
<dbReference type="Pfam" id="PF00072">
    <property type="entry name" value="Response_reg"/>
    <property type="match status" value="1"/>
</dbReference>
<dbReference type="InterPro" id="IPR011006">
    <property type="entry name" value="CheY-like_superfamily"/>
</dbReference>
<dbReference type="CDD" id="cd00156">
    <property type="entry name" value="REC"/>
    <property type="match status" value="1"/>
</dbReference>
<evidence type="ECO:0000256" key="2">
    <source>
        <dbReference type="ARBA" id="ARBA00023012"/>
    </source>
</evidence>
<dbReference type="InterPro" id="IPR036641">
    <property type="entry name" value="HPT_dom_sf"/>
</dbReference>
<dbReference type="AlphaFoldDB" id="A0A1I7KAK5"/>
<dbReference type="Proteomes" id="UP000183656">
    <property type="component" value="Unassembled WGS sequence"/>
</dbReference>
<dbReference type="STRING" id="343013.SAMN04489707_104315"/>
<gene>
    <name evidence="5" type="ORF">SAMN04489707_104315</name>
</gene>
<name>A0A1I7KAK5_9BURK</name>
<dbReference type="PANTHER" id="PTHR44591:SF21">
    <property type="entry name" value="TWO-COMPONENT RESPONSE REGULATOR"/>
    <property type="match status" value="1"/>
</dbReference>
<proteinExistence type="predicted"/>
<dbReference type="OrthoDB" id="9150035at2"/>
<evidence type="ECO:0000259" key="4">
    <source>
        <dbReference type="PROSITE" id="PS50110"/>
    </source>
</evidence>
<dbReference type="InterPro" id="IPR008207">
    <property type="entry name" value="Sig_transdc_His_kin_Hpt_dom"/>
</dbReference>
<accession>A0A1I7KAK5</accession>
<organism evidence="5 6">
    <name type="scientific">Paenacidovorax caeni</name>
    <dbReference type="NCBI Taxonomy" id="343013"/>
    <lineage>
        <taxon>Bacteria</taxon>
        <taxon>Pseudomonadati</taxon>
        <taxon>Pseudomonadota</taxon>
        <taxon>Betaproteobacteria</taxon>
        <taxon>Burkholderiales</taxon>
        <taxon>Comamonadaceae</taxon>
        <taxon>Paenacidovorax</taxon>
    </lineage>
</organism>
<evidence type="ECO:0000256" key="3">
    <source>
        <dbReference type="PROSITE-ProRule" id="PRU00169"/>
    </source>
</evidence>
<dbReference type="Gene3D" id="1.20.120.160">
    <property type="entry name" value="HPT domain"/>
    <property type="match status" value="1"/>
</dbReference>
<dbReference type="GO" id="GO:0000160">
    <property type="term" value="P:phosphorelay signal transduction system"/>
    <property type="evidence" value="ECO:0007669"/>
    <property type="project" value="UniProtKB-KW"/>
</dbReference>
<sequence>MAPPRVLLLEDDPAVRRFVALALERLPLQLLPCGTLAEARALLEHTPVQLVLMDLALPDGSGQELLASLPTQDNAACRIVVFSGGVDDAALRRHLQSQGAWRVLAKPVGVGLLFDTVREALQGTLQADPLAADLPPAPAPEAPAQDPVMAFFGGGHGLYQAYLASCLAQFGNDLAQGDAAARAHDAPALQRVAHSLKSVLAMLGQPHAAQEAREIEAHAAAGATEAMRNGWQRLRQQLRAFMAQHTPPPRG</sequence>
<dbReference type="PANTHER" id="PTHR44591">
    <property type="entry name" value="STRESS RESPONSE REGULATOR PROTEIN 1"/>
    <property type="match status" value="1"/>
</dbReference>
<keyword evidence="6" id="KW-1185">Reference proteome</keyword>
<dbReference type="SUPFAM" id="SSF52172">
    <property type="entry name" value="CheY-like"/>
    <property type="match status" value="1"/>
</dbReference>